<evidence type="ECO:0000256" key="14">
    <source>
        <dbReference type="NCBIfam" id="TIGR00648"/>
    </source>
</evidence>
<evidence type="ECO:0000256" key="6">
    <source>
        <dbReference type="ARBA" id="ARBA00022763"/>
    </source>
</evidence>
<comment type="function">
    <text evidence="13">Endonuclease that resolves Holliday junction intermediates in genetic recombination. Cleaves mobile four-strand junctions by introducing symmetrical nicks in paired strands. Promotes annealing of linear ssDNA with homologous dsDNA. Required for DNA repair, homologous recombination and chromosome segregation.</text>
</comment>
<feature type="binding site" evidence="13">
    <location>
        <position position="110"/>
    </location>
    <ligand>
        <name>Mg(2+)</name>
        <dbReference type="ChEBI" id="CHEBI:18420"/>
    </ligand>
</feature>
<dbReference type="SUPFAM" id="SSF52980">
    <property type="entry name" value="Restriction endonuclease-like"/>
    <property type="match status" value="1"/>
</dbReference>
<evidence type="ECO:0000256" key="11">
    <source>
        <dbReference type="ARBA" id="ARBA00023447"/>
    </source>
</evidence>
<dbReference type="PIRSF" id="PIRSF037785">
    <property type="entry name" value="RecU"/>
    <property type="match status" value="1"/>
</dbReference>
<evidence type="ECO:0000256" key="10">
    <source>
        <dbReference type="ARBA" id="ARBA00023204"/>
    </source>
</evidence>
<dbReference type="GO" id="GO:0006310">
    <property type="term" value="P:DNA recombination"/>
    <property type="evidence" value="ECO:0007669"/>
    <property type="project" value="UniProtKB-UniRule"/>
</dbReference>
<evidence type="ECO:0000313" key="16">
    <source>
        <dbReference type="EMBL" id="PFJ42777.1"/>
    </source>
</evidence>
<keyword evidence="7 13" id="KW-0378">Hydrolase</keyword>
<dbReference type="Pfam" id="PF03838">
    <property type="entry name" value="RecU"/>
    <property type="match status" value="1"/>
</dbReference>
<comment type="subcellular location">
    <subcellularLocation>
        <location evidence="1 13">Cytoplasm</location>
    </subcellularLocation>
</comment>
<dbReference type="NCBIfam" id="TIGR00648">
    <property type="entry name" value="recU"/>
    <property type="match status" value="1"/>
</dbReference>
<keyword evidence="5 13" id="KW-0255">Endonuclease</keyword>
<comment type="cofactor">
    <cofactor evidence="13">
        <name>Mg(2+)</name>
        <dbReference type="ChEBI" id="CHEBI:18420"/>
    </cofactor>
    <text evidence="13">Binds 1 Mg(2+) ion per subunit.</text>
</comment>
<comment type="caution">
    <text evidence="16">The sequence shown here is derived from an EMBL/GenBank/DDBJ whole genome shotgun (WGS) entry which is preliminary data.</text>
</comment>
<dbReference type="RefSeq" id="WP_098516854.1">
    <property type="nucleotide sequence ID" value="NZ_NUVX01000007.1"/>
</dbReference>
<dbReference type="InterPro" id="IPR004612">
    <property type="entry name" value="Resolv_RecU"/>
</dbReference>
<evidence type="ECO:0000256" key="8">
    <source>
        <dbReference type="ARBA" id="ARBA00022842"/>
    </source>
</evidence>
<keyword evidence="9 13" id="KW-0233">DNA recombination</keyword>
<keyword evidence="3 13" id="KW-0540">Nuclease</keyword>
<evidence type="ECO:0000256" key="3">
    <source>
        <dbReference type="ARBA" id="ARBA00022722"/>
    </source>
</evidence>
<dbReference type="Proteomes" id="UP000224003">
    <property type="component" value="Unassembled WGS sequence"/>
</dbReference>
<proteinExistence type="inferred from homology"/>
<keyword evidence="10 13" id="KW-0234">DNA repair</keyword>
<dbReference type="EMBL" id="NUVX01000007">
    <property type="protein sequence ID" value="PFJ42777.1"/>
    <property type="molecule type" value="Genomic_DNA"/>
</dbReference>
<dbReference type="InterPro" id="IPR011856">
    <property type="entry name" value="tRNA_endonuc-like_dom_sf"/>
</dbReference>
<organism evidence="16 17">
    <name type="scientific">Bacillus thuringiensis</name>
    <dbReference type="NCBI Taxonomy" id="1428"/>
    <lineage>
        <taxon>Bacteria</taxon>
        <taxon>Bacillati</taxon>
        <taxon>Bacillota</taxon>
        <taxon>Bacilli</taxon>
        <taxon>Bacillales</taxon>
        <taxon>Bacillaceae</taxon>
        <taxon>Bacillus</taxon>
        <taxon>Bacillus cereus group</taxon>
    </lineage>
</organism>
<evidence type="ECO:0000256" key="13">
    <source>
        <dbReference type="HAMAP-Rule" id="MF_00130"/>
    </source>
</evidence>
<dbReference type="NCBIfam" id="NF002584">
    <property type="entry name" value="PRK02234.1-5"/>
    <property type="match status" value="1"/>
</dbReference>
<name>A0A9X6WSQ0_BACTU</name>
<dbReference type="GO" id="GO:0000287">
    <property type="term" value="F:magnesium ion binding"/>
    <property type="evidence" value="ECO:0007669"/>
    <property type="project" value="UniProtKB-UniRule"/>
</dbReference>
<evidence type="ECO:0000256" key="12">
    <source>
        <dbReference type="ARBA" id="ARBA00029523"/>
    </source>
</evidence>
<reference evidence="16 17" key="1">
    <citation type="submission" date="2017-09" db="EMBL/GenBank/DDBJ databases">
        <title>Large-scale bioinformatics analysis of Bacillus genomes uncovers conserved roles of natural products in bacterial physiology.</title>
        <authorList>
            <consortium name="Agbiome Team Llc"/>
            <person name="Bleich R.M."/>
            <person name="Grubbs K.J."/>
            <person name="Santa Maria K.C."/>
            <person name="Allen S.E."/>
            <person name="Farag S."/>
            <person name="Shank E.A."/>
            <person name="Bowers A."/>
        </authorList>
    </citation>
    <scope>NUCLEOTIDE SEQUENCE [LARGE SCALE GENOMIC DNA]</scope>
    <source>
        <strain evidence="16 17">AFS085496</strain>
    </source>
</reference>
<evidence type="ECO:0000256" key="2">
    <source>
        <dbReference type="ARBA" id="ARBA00022490"/>
    </source>
</evidence>
<dbReference type="CDD" id="cd22354">
    <property type="entry name" value="RecU-like"/>
    <property type="match status" value="1"/>
</dbReference>
<feature type="binding site" evidence="13">
    <location>
        <position position="95"/>
    </location>
    <ligand>
        <name>Mg(2+)</name>
        <dbReference type="ChEBI" id="CHEBI:18420"/>
    </ligand>
</feature>
<keyword evidence="8 13" id="KW-0460">Magnesium</keyword>
<comment type="catalytic activity">
    <reaction evidence="13">
        <text>Endonucleolytic cleavage at a junction such as a reciprocal single-stranded crossover between two homologous DNA duplexes (Holliday junction).</text>
        <dbReference type="EC" id="3.1.21.10"/>
    </reaction>
</comment>
<comment type="similarity">
    <text evidence="11 13">Belongs to the RecU family.</text>
</comment>
<evidence type="ECO:0000256" key="4">
    <source>
        <dbReference type="ARBA" id="ARBA00022723"/>
    </source>
</evidence>
<keyword evidence="4 13" id="KW-0479">Metal-binding</keyword>
<evidence type="ECO:0000256" key="9">
    <source>
        <dbReference type="ARBA" id="ARBA00023172"/>
    </source>
</evidence>
<dbReference type="GO" id="GO:0003676">
    <property type="term" value="F:nucleic acid binding"/>
    <property type="evidence" value="ECO:0007669"/>
    <property type="project" value="InterPro"/>
</dbReference>
<feature type="region of interest" description="Disordered" evidence="15">
    <location>
        <begin position="1"/>
        <end position="26"/>
    </location>
</feature>
<evidence type="ECO:0000256" key="1">
    <source>
        <dbReference type="ARBA" id="ARBA00004496"/>
    </source>
</evidence>
<dbReference type="GO" id="GO:0008821">
    <property type="term" value="F:crossover junction DNA endonuclease activity"/>
    <property type="evidence" value="ECO:0007669"/>
    <property type="project" value="UniProtKB-EC"/>
</dbReference>
<dbReference type="NCBIfam" id="NF002581">
    <property type="entry name" value="PRK02234.1-2"/>
    <property type="match status" value="1"/>
</dbReference>
<protein>
    <recommendedName>
        <fullName evidence="12 13">Holliday junction resolvase RecU</fullName>
        <ecNumber evidence="13 14">3.1.21.10</ecNumber>
    </recommendedName>
    <alternativeName>
        <fullName evidence="13">Recombination protein U homolog</fullName>
    </alternativeName>
</protein>
<evidence type="ECO:0000256" key="7">
    <source>
        <dbReference type="ARBA" id="ARBA00022801"/>
    </source>
</evidence>
<dbReference type="HAMAP" id="MF_00130">
    <property type="entry name" value="RecU"/>
    <property type="match status" value="1"/>
</dbReference>
<dbReference type="EC" id="3.1.21.10" evidence="13 14"/>
<dbReference type="GO" id="GO:0006281">
    <property type="term" value="P:DNA repair"/>
    <property type="evidence" value="ECO:0007669"/>
    <property type="project" value="UniProtKB-UniRule"/>
</dbReference>
<accession>A0A9X6WSQ0</accession>
<feature type="compositionally biased region" description="Polar residues" evidence="15">
    <location>
        <begin position="13"/>
        <end position="23"/>
    </location>
</feature>
<gene>
    <name evidence="13" type="primary">recU</name>
    <name evidence="16" type="ORF">COJ15_05395</name>
</gene>
<dbReference type="AlphaFoldDB" id="A0A9X6WSQ0"/>
<feature type="binding site" evidence="13">
    <location>
        <position position="97"/>
    </location>
    <ligand>
        <name>Mg(2+)</name>
        <dbReference type="ChEBI" id="CHEBI:18420"/>
    </ligand>
</feature>
<dbReference type="GO" id="GO:0005737">
    <property type="term" value="C:cytoplasm"/>
    <property type="evidence" value="ECO:0007669"/>
    <property type="project" value="UniProtKB-SubCell"/>
</dbReference>
<dbReference type="Gene3D" id="3.40.1350.10">
    <property type="match status" value="1"/>
</dbReference>
<evidence type="ECO:0000313" key="17">
    <source>
        <dbReference type="Proteomes" id="UP000224003"/>
    </source>
</evidence>
<sequence>MKFNYPNGKKFVGNSTKETTNANPEKKVQKNNKITTHSNRGQSFEDDINETNQYYLERGLAVIHKKPTPIQIVKVDYPKRSAATIKEAYFKTPSTTDYNGLYKGRYIDFEAKETNSRTSFPLSNIHEHQILHLKSVKEHGGIGFFIIRFSETNEVYVLESEHVFSFWDKKETERKSIPKQFIEEHGISVLIGWHPRLSYLGAVDKLIDKLSS</sequence>
<feature type="binding site" evidence="13">
    <location>
        <position position="129"/>
    </location>
    <ligand>
        <name>Mg(2+)</name>
        <dbReference type="ChEBI" id="CHEBI:18420"/>
    </ligand>
</feature>
<dbReference type="GO" id="GO:0007059">
    <property type="term" value="P:chromosome segregation"/>
    <property type="evidence" value="ECO:0007669"/>
    <property type="project" value="UniProtKB-UniRule"/>
</dbReference>
<evidence type="ECO:0000256" key="5">
    <source>
        <dbReference type="ARBA" id="ARBA00022759"/>
    </source>
</evidence>
<dbReference type="InterPro" id="IPR011335">
    <property type="entry name" value="Restrct_endonuc-II-like"/>
</dbReference>
<keyword evidence="2 13" id="KW-0963">Cytoplasm</keyword>
<feature type="site" description="Transition state stabilizer" evidence="13">
    <location>
        <position position="112"/>
    </location>
</feature>
<evidence type="ECO:0000256" key="15">
    <source>
        <dbReference type="SAM" id="MobiDB-lite"/>
    </source>
</evidence>
<keyword evidence="6 13" id="KW-0227">DNA damage</keyword>